<dbReference type="AlphaFoldDB" id="F6QLG5"/>
<feature type="transmembrane region" description="Helical" evidence="13">
    <location>
        <begin position="158"/>
        <end position="180"/>
    </location>
</feature>
<dbReference type="PROSITE" id="PS00237">
    <property type="entry name" value="G_PROTEIN_RECEP_F1_1"/>
    <property type="match status" value="1"/>
</dbReference>
<evidence type="ECO:0000256" key="10">
    <source>
        <dbReference type="ARBA" id="ARBA00023170"/>
    </source>
</evidence>
<feature type="transmembrane region" description="Helical" evidence="13">
    <location>
        <begin position="263"/>
        <end position="286"/>
    </location>
</feature>
<dbReference type="OMA" id="PRICALM"/>
<name>F6QLG5_MONDO</name>
<keyword evidence="10 12" id="KW-0675">Receptor</keyword>
<dbReference type="STRING" id="13616.ENSMODP00000031765"/>
<feature type="transmembrane region" description="Helical" evidence="13">
    <location>
        <begin position="298"/>
        <end position="318"/>
    </location>
</feature>
<dbReference type="GeneTree" id="ENSGT00940000162704"/>
<evidence type="ECO:0000256" key="2">
    <source>
        <dbReference type="ARBA" id="ARBA00010663"/>
    </source>
</evidence>
<dbReference type="Gene3D" id="1.20.1070.10">
    <property type="entry name" value="Rhodopsin 7-helix transmembrane proteins"/>
    <property type="match status" value="1"/>
</dbReference>
<dbReference type="PRINTS" id="PR00237">
    <property type="entry name" value="GPCRRHODOPSN"/>
</dbReference>
<dbReference type="GO" id="GO:0007165">
    <property type="term" value="P:signal transduction"/>
    <property type="evidence" value="ECO:0000318"/>
    <property type="project" value="GO_Central"/>
</dbReference>
<evidence type="ECO:0000313" key="16">
    <source>
        <dbReference type="Proteomes" id="UP000002280"/>
    </source>
</evidence>
<evidence type="ECO:0000256" key="12">
    <source>
        <dbReference type="RuleBase" id="RU000688"/>
    </source>
</evidence>
<organism evidence="15 16">
    <name type="scientific">Monodelphis domestica</name>
    <name type="common">Gray short-tailed opossum</name>
    <dbReference type="NCBI Taxonomy" id="13616"/>
    <lineage>
        <taxon>Eukaryota</taxon>
        <taxon>Metazoa</taxon>
        <taxon>Chordata</taxon>
        <taxon>Craniata</taxon>
        <taxon>Vertebrata</taxon>
        <taxon>Euteleostomi</taxon>
        <taxon>Mammalia</taxon>
        <taxon>Metatheria</taxon>
        <taxon>Didelphimorphia</taxon>
        <taxon>Didelphidae</taxon>
        <taxon>Monodelphis</taxon>
    </lineage>
</organism>
<reference evidence="15" key="3">
    <citation type="submission" date="2025-09" db="UniProtKB">
        <authorList>
            <consortium name="Ensembl"/>
        </authorList>
    </citation>
    <scope>IDENTIFICATION</scope>
</reference>
<comment type="similarity">
    <text evidence="2 12">Belongs to the G-protein coupled receptor 1 family.</text>
</comment>
<keyword evidence="6 13" id="KW-0552">Olfaction</keyword>
<keyword evidence="7 13" id="KW-1133">Transmembrane helix</keyword>
<keyword evidence="4 13" id="KW-0716">Sensory transduction</keyword>
<dbReference type="eggNOG" id="ENOG502RTWB">
    <property type="taxonomic scope" value="Eukaryota"/>
</dbReference>
<feature type="transmembrane region" description="Helical" evidence="13">
    <location>
        <begin position="124"/>
        <end position="146"/>
    </location>
</feature>
<dbReference type="CDD" id="cd15918">
    <property type="entry name" value="7tmA_OR1_7-like"/>
    <property type="match status" value="1"/>
</dbReference>
<reference evidence="15" key="2">
    <citation type="submission" date="2025-08" db="UniProtKB">
        <authorList>
            <consortium name="Ensembl"/>
        </authorList>
    </citation>
    <scope>IDENTIFICATION</scope>
</reference>
<protein>
    <recommendedName>
        <fullName evidence="13">Olfactory receptor</fullName>
    </recommendedName>
</protein>
<keyword evidence="16" id="KW-1185">Reference proteome</keyword>
<dbReference type="Bgee" id="ENSMODG00000038210">
    <property type="expression patterns" value="Expressed in skeleton of lower jaw"/>
</dbReference>
<dbReference type="Pfam" id="PF13853">
    <property type="entry name" value="7tm_4"/>
    <property type="match status" value="1"/>
</dbReference>
<dbReference type="InterPro" id="IPR000725">
    <property type="entry name" value="Olfact_rcpt"/>
</dbReference>
<dbReference type="PRINTS" id="PR00245">
    <property type="entry name" value="OLFACTORYR"/>
</dbReference>
<evidence type="ECO:0000256" key="5">
    <source>
        <dbReference type="ARBA" id="ARBA00022692"/>
    </source>
</evidence>
<evidence type="ECO:0000313" key="15">
    <source>
        <dbReference type="Ensembl" id="ENSMODP00000031765.2"/>
    </source>
</evidence>
<evidence type="ECO:0000256" key="9">
    <source>
        <dbReference type="ARBA" id="ARBA00023136"/>
    </source>
</evidence>
<evidence type="ECO:0000256" key="1">
    <source>
        <dbReference type="ARBA" id="ARBA00004651"/>
    </source>
</evidence>
<evidence type="ECO:0000259" key="14">
    <source>
        <dbReference type="PROSITE" id="PS50262"/>
    </source>
</evidence>
<keyword evidence="3 13" id="KW-1003">Cell membrane</keyword>
<comment type="subcellular location">
    <subcellularLocation>
        <location evidence="1 13">Cell membrane</location>
        <topology evidence="1 13">Multi-pass membrane protein</topology>
    </subcellularLocation>
</comment>
<feature type="transmembrane region" description="Helical" evidence="13">
    <location>
        <begin position="223"/>
        <end position="242"/>
    </location>
</feature>
<dbReference type="GO" id="GO:0004984">
    <property type="term" value="F:olfactory receptor activity"/>
    <property type="evidence" value="ECO:0000318"/>
    <property type="project" value="GO_Central"/>
</dbReference>
<feature type="transmembrane region" description="Helical" evidence="13">
    <location>
        <begin position="52"/>
        <end position="73"/>
    </location>
</feature>
<dbReference type="FunFam" id="1.10.1220.70:FF:000001">
    <property type="entry name" value="Olfactory receptor"/>
    <property type="match status" value="1"/>
</dbReference>
<dbReference type="HOGENOM" id="CLU_012526_1_3_1"/>
<keyword evidence="5 12" id="KW-0812">Transmembrane</keyword>
<evidence type="ECO:0000256" key="8">
    <source>
        <dbReference type="ARBA" id="ARBA00023040"/>
    </source>
</evidence>
<dbReference type="PANTHER" id="PTHR48001">
    <property type="entry name" value="OLFACTORY RECEPTOR"/>
    <property type="match status" value="1"/>
</dbReference>
<dbReference type="Proteomes" id="UP000002280">
    <property type="component" value="Chromosome 3"/>
</dbReference>
<accession>F6QLG5</accession>
<dbReference type="InParanoid" id="F6QLG5"/>
<dbReference type="Ensembl" id="ENSMODT00000033340.2">
    <property type="protein sequence ID" value="ENSMODP00000031765.2"/>
    <property type="gene ID" value="ENSMODG00000038210.1"/>
</dbReference>
<evidence type="ECO:0000256" key="7">
    <source>
        <dbReference type="ARBA" id="ARBA00022989"/>
    </source>
</evidence>
<dbReference type="InterPro" id="IPR000276">
    <property type="entry name" value="GPCR_Rhodpsn"/>
</dbReference>
<evidence type="ECO:0000256" key="6">
    <source>
        <dbReference type="ARBA" id="ARBA00022725"/>
    </source>
</evidence>
<keyword evidence="8 12" id="KW-0297">G-protein coupled receptor</keyword>
<evidence type="ECO:0000256" key="3">
    <source>
        <dbReference type="ARBA" id="ARBA00022475"/>
    </source>
</evidence>
<keyword evidence="9 13" id="KW-0472">Membrane</keyword>
<proteinExistence type="inferred from homology"/>
<dbReference type="FunFam" id="1.20.1070.10:FF:000009">
    <property type="entry name" value="Olfactory receptor"/>
    <property type="match status" value="1"/>
</dbReference>
<evidence type="ECO:0000256" key="11">
    <source>
        <dbReference type="ARBA" id="ARBA00023224"/>
    </source>
</evidence>
<evidence type="ECO:0000256" key="13">
    <source>
        <dbReference type="RuleBase" id="RU363047"/>
    </source>
</evidence>
<dbReference type="PROSITE" id="PS50262">
    <property type="entry name" value="G_PROTEIN_RECEP_F1_2"/>
    <property type="match status" value="1"/>
</dbReference>
<sequence length="339" mass="37895">KIDISSRKQSVEYYFISIVPVLPNRIMEGGNQSGVSEFILLGLSDQPEKQRLLFFLFLVMYLITGLGNLLIILAISTNSRLHTPMYFFLSNLSLVDICFTSTTIPKMLTNHVSGKKAIPYVECITQLFFFVLFGEIDSVLLTVMAYDRYVAICAPLQYTMLMTPKICALLVAMSWFWAYINALTQTVLLTRLSFCGHNEIPHFFCDISSVLKLACSDTFINDVVLLAVGGLTVIIPFIGILISYTRIFVTVMRIPSASGKWKAFSTCGSHLTVVCLFYGTIIGVYFSPTSTHTAQQDTTAAIMYTVVTSMLNPFIYSLRNKDMKGALRVLFTRKPGLSL</sequence>
<evidence type="ECO:0000256" key="4">
    <source>
        <dbReference type="ARBA" id="ARBA00022606"/>
    </source>
</evidence>
<dbReference type="GO" id="GO:0005886">
    <property type="term" value="C:plasma membrane"/>
    <property type="evidence" value="ECO:0000318"/>
    <property type="project" value="GO_Central"/>
</dbReference>
<dbReference type="SUPFAM" id="SSF81321">
    <property type="entry name" value="Family A G protein-coupled receptor-like"/>
    <property type="match status" value="1"/>
</dbReference>
<feature type="domain" description="G-protein coupled receptors family 1 profile" evidence="14">
    <location>
        <begin position="67"/>
        <end position="316"/>
    </location>
</feature>
<dbReference type="InterPro" id="IPR017452">
    <property type="entry name" value="GPCR_Rhodpsn_7TM"/>
</dbReference>
<keyword evidence="11 12" id="KW-0807">Transducer</keyword>
<reference evidence="15 16" key="1">
    <citation type="journal article" date="2007" name="Nature">
        <title>Genome of the marsupial Monodelphis domestica reveals innovation in non-coding sequences.</title>
        <authorList>
            <person name="Mikkelsen T.S."/>
            <person name="Wakefield M.J."/>
            <person name="Aken B."/>
            <person name="Amemiya C.T."/>
            <person name="Chang J.L."/>
            <person name="Duke S."/>
            <person name="Garber M."/>
            <person name="Gentles A.J."/>
            <person name="Goodstadt L."/>
            <person name="Heger A."/>
            <person name="Jurka J."/>
            <person name="Kamal M."/>
            <person name="Mauceli E."/>
            <person name="Searle S.M."/>
            <person name="Sharpe T."/>
            <person name="Baker M.L."/>
            <person name="Batzer M.A."/>
            <person name="Benos P.V."/>
            <person name="Belov K."/>
            <person name="Clamp M."/>
            <person name="Cook A."/>
            <person name="Cuff J."/>
            <person name="Das R."/>
            <person name="Davidow L."/>
            <person name="Deakin J.E."/>
            <person name="Fazzari M.J."/>
            <person name="Glass J.L."/>
            <person name="Grabherr M."/>
            <person name="Greally J.M."/>
            <person name="Gu W."/>
            <person name="Hore T.A."/>
            <person name="Huttley G.A."/>
            <person name="Kleber M."/>
            <person name="Jirtle R.L."/>
            <person name="Koina E."/>
            <person name="Lee J.T."/>
            <person name="Mahony S."/>
            <person name="Marra M.A."/>
            <person name="Miller R.D."/>
            <person name="Nicholls R.D."/>
            <person name="Oda M."/>
            <person name="Papenfuss A.T."/>
            <person name="Parra Z.E."/>
            <person name="Pollock D.D."/>
            <person name="Ray D.A."/>
            <person name="Schein J.E."/>
            <person name="Speed T.P."/>
            <person name="Thompson K."/>
            <person name="VandeBerg J.L."/>
            <person name="Wade C.M."/>
            <person name="Walker J.A."/>
            <person name="Waters P.D."/>
            <person name="Webber C."/>
            <person name="Weidman J.R."/>
            <person name="Xie X."/>
            <person name="Zody M.C."/>
            <person name="Baldwin J."/>
            <person name="Abdouelleil A."/>
            <person name="Abdulkadir J."/>
            <person name="Abebe A."/>
            <person name="Abera B."/>
            <person name="Abreu J."/>
            <person name="Acer S.C."/>
            <person name="Aftuck L."/>
            <person name="Alexander A."/>
            <person name="An P."/>
            <person name="Anderson E."/>
            <person name="Anderson S."/>
            <person name="Arachi H."/>
            <person name="Azer M."/>
            <person name="Bachantsang P."/>
            <person name="Barry A."/>
            <person name="Bayul T."/>
            <person name="Berlin A."/>
            <person name="Bessette D."/>
            <person name="Bloom T."/>
            <person name="Bloom T."/>
            <person name="Boguslavskiy L."/>
            <person name="Bonnet C."/>
            <person name="Boukhgalter B."/>
            <person name="Bourzgui I."/>
            <person name="Brown A."/>
            <person name="Cahill P."/>
            <person name="Channer S."/>
            <person name="Cheshatsang Y."/>
            <person name="Chuda L."/>
            <person name="Citroen M."/>
            <person name="Collymore A."/>
            <person name="Cooke P."/>
            <person name="Costello M."/>
            <person name="D'Aco K."/>
            <person name="Daza R."/>
            <person name="De Haan G."/>
            <person name="DeGray S."/>
            <person name="DeMaso C."/>
            <person name="Dhargay N."/>
            <person name="Dooley K."/>
            <person name="Dooley E."/>
            <person name="Doricent M."/>
            <person name="Dorje P."/>
            <person name="Dorjee K."/>
            <person name="Dupes A."/>
            <person name="Elong R."/>
            <person name="Falk J."/>
            <person name="Farina A."/>
            <person name="Faro S."/>
            <person name="Ferguson D."/>
            <person name="Fisher S."/>
            <person name="Foley C.D."/>
            <person name="Franke A."/>
            <person name="Friedrich D."/>
            <person name="Gadbois L."/>
            <person name="Gearin G."/>
            <person name="Gearin C.R."/>
            <person name="Giannoukos G."/>
            <person name="Goode T."/>
            <person name="Graham J."/>
            <person name="Grandbois E."/>
            <person name="Grewal S."/>
            <person name="Gyaltsen K."/>
            <person name="Hafez N."/>
            <person name="Hagos B."/>
            <person name="Hall J."/>
            <person name="Henson C."/>
            <person name="Hollinger A."/>
            <person name="Honan T."/>
            <person name="Huard M.D."/>
            <person name="Hughes L."/>
            <person name="Hurhula B."/>
            <person name="Husby M.E."/>
            <person name="Kamat A."/>
            <person name="Kanga B."/>
            <person name="Kashin S."/>
            <person name="Khazanovich D."/>
            <person name="Kisner P."/>
            <person name="Lance K."/>
            <person name="Lara M."/>
            <person name="Lee W."/>
            <person name="Lennon N."/>
            <person name="Letendre F."/>
            <person name="LeVine R."/>
            <person name="Lipovsky A."/>
            <person name="Liu X."/>
            <person name="Liu J."/>
            <person name="Liu S."/>
            <person name="Lokyitsang T."/>
            <person name="Lokyitsang Y."/>
            <person name="Lubonja R."/>
            <person name="Lui A."/>
            <person name="MacDonald P."/>
            <person name="Magnisalis V."/>
            <person name="Maru K."/>
            <person name="Matthews C."/>
            <person name="McCusker W."/>
            <person name="McDonough S."/>
            <person name="Mehta T."/>
            <person name="Meldrim J."/>
            <person name="Meneus L."/>
            <person name="Mihai O."/>
            <person name="Mihalev A."/>
            <person name="Mihova T."/>
            <person name="Mittelman R."/>
            <person name="Mlenga V."/>
            <person name="Montmayeur A."/>
            <person name="Mulrain L."/>
            <person name="Navidi A."/>
            <person name="Naylor J."/>
            <person name="Negash T."/>
            <person name="Nguyen T."/>
            <person name="Nguyen N."/>
            <person name="Nicol R."/>
            <person name="Norbu C."/>
            <person name="Norbu N."/>
            <person name="Novod N."/>
            <person name="O'Neill B."/>
            <person name="Osman S."/>
            <person name="Markiewicz E."/>
            <person name="Oyono O.L."/>
            <person name="Patti C."/>
            <person name="Phunkhang P."/>
            <person name="Pierre F."/>
            <person name="Priest M."/>
            <person name="Raghuraman S."/>
            <person name="Rege F."/>
            <person name="Reyes R."/>
            <person name="Rise C."/>
            <person name="Rogov P."/>
            <person name="Ross K."/>
            <person name="Ryan E."/>
            <person name="Settipalli S."/>
            <person name="Shea T."/>
            <person name="Sherpa N."/>
            <person name="Shi L."/>
            <person name="Shih D."/>
            <person name="Sparrow T."/>
            <person name="Spaulding J."/>
            <person name="Stalker J."/>
            <person name="Stange-Thomann N."/>
            <person name="Stavropoulos S."/>
            <person name="Stone C."/>
            <person name="Strader C."/>
            <person name="Tesfaye S."/>
            <person name="Thomson T."/>
            <person name="Thoulutsang Y."/>
            <person name="Thoulutsang D."/>
            <person name="Topham K."/>
            <person name="Topping I."/>
            <person name="Tsamla T."/>
            <person name="Vassiliev H."/>
            <person name="Vo A."/>
            <person name="Wangchuk T."/>
            <person name="Wangdi T."/>
            <person name="Weiand M."/>
            <person name="Wilkinson J."/>
            <person name="Wilson A."/>
            <person name="Yadav S."/>
            <person name="Young G."/>
            <person name="Yu Q."/>
            <person name="Zembek L."/>
            <person name="Zhong D."/>
            <person name="Zimmer A."/>
            <person name="Zwirko Z."/>
            <person name="Jaffe D.B."/>
            <person name="Alvarez P."/>
            <person name="Brockman W."/>
            <person name="Butler J."/>
            <person name="Chin C."/>
            <person name="Gnerre S."/>
            <person name="MacCallum I."/>
            <person name="Graves J.A."/>
            <person name="Ponting C.P."/>
            <person name="Breen M."/>
            <person name="Samollow P.B."/>
            <person name="Lander E.S."/>
            <person name="Lindblad-Toh K."/>
        </authorList>
    </citation>
    <scope>NUCLEOTIDE SEQUENCE [LARGE SCALE GENOMIC DNA]</scope>
</reference>
<dbReference type="GO" id="GO:0004930">
    <property type="term" value="F:G protein-coupled receptor activity"/>
    <property type="evidence" value="ECO:0007669"/>
    <property type="project" value="UniProtKB-KW"/>
</dbReference>